<accession>A0A9D1V8Q9</accession>
<feature type="signal peptide" evidence="1">
    <location>
        <begin position="1"/>
        <end position="27"/>
    </location>
</feature>
<reference evidence="3" key="1">
    <citation type="journal article" date="2021" name="PeerJ">
        <title>Extensive microbial diversity within the chicken gut microbiome revealed by metagenomics and culture.</title>
        <authorList>
            <person name="Gilroy R."/>
            <person name="Ravi A."/>
            <person name="Getino M."/>
            <person name="Pursley I."/>
            <person name="Horton D.L."/>
            <person name="Alikhan N.F."/>
            <person name="Baker D."/>
            <person name="Gharbi K."/>
            <person name="Hall N."/>
            <person name="Watson M."/>
            <person name="Adriaenssens E.M."/>
            <person name="Foster-Nyarko E."/>
            <person name="Jarju S."/>
            <person name="Secka A."/>
            <person name="Antonio M."/>
            <person name="Oren A."/>
            <person name="Chaudhuri R.R."/>
            <person name="La Ragione R."/>
            <person name="Hildebrand F."/>
            <person name="Pallen M.J."/>
        </authorList>
    </citation>
    <scope>NUCLEOTIDE SEQUENCE</scope>
    <source>
        <strain evidence="3">811</strain>
    </source>
</reference>
<reference evidence="3" key="2">
    <citation type="submission" date="2021-04" db="EMBL/GenBank/DDBJ databases">
        <authorList>
            <person name="Gilroy R."/>
        </authorList>
    </citation>
    <scope>NUCLEOTIDE SEQUENCE</scope>
    <source>
        <strain evidence="3">811</strain>
    </source>
</reference>
<gene>
    <name evidence="3" type="ORF">H9741_07300</name>
</gene>
<dbReference type="InterPro" id="IPR053850">
    <property type="entry name" value="Glyco_hydro_123_N_2"/>
</dbReference>
<feature type="chain" id="PRO_5039137480" evidence="1">
    <location>
        <begin position="28"/>
        <end position="822"/>
    </location>
</feature>
<dbReference type="Pfam" id="PF22680">
    <property type="entry name" value="Glyco_hydro_123_N_2"/>
    <property type="match status" value="1"/>
</dbReference>
<dbReference type="EMBL" id="DXFX01000094">
    <property type="protein sequence ID" value="HIX08257.1"/>
    <property type="molecule type" value="Genomic_DNA"/>
</dbReference>
<dbReference type="Proteomes" id="UP000824204">
    <property type="component" value="Unassembled WGS sequence"/>
</dbReference>
<feature type="domain" description="Glycoside hydrolase 123 N-terminal" evidence="2">
    <location>
        <begin position="59"/>
        <end position="181"/>
    </location>
</feature>
<name>A0A9D1V8Q9_9FIRM</name>
<evidence type="ECO:0000313" key="4">
    <source>
        <dbReference type="Proteomes" id="UP000824204"/>
    </source>
</evidence>
<protein>
    <submittedName>
        <fullName evidence="3">DUF4091 domain-containing protein</fullName>
    </submittedName>
</protein>
<dbReference type="AlphaFoldDB" id="A0A9D1V8Q9"/>
<sequence length="822" mass="91171">MKKTRIFPKLMAFAMGVTLLLPVAGCAGGGETAKIDPDDVDIWAASNTQKIFQDSEYGEEDRAPAGISLSAFKNESESAQLVFTPEVDVPSYDVELSDLKSGSNVLSAENVSVYNQKYIFVAEPTTAGYPVGYYPDALLPFETAKEYGENCITKGENQSVWFDYHIPATQAAGTYTGTYKVSFGGTNVEVPVSVTVYDYTLKDEIHSRSLFGMHIYWNEGGIAAGEKDSSWEMFGKYYDYLLDYRICGRNLPAAAGDVETFIEQLKIYGKDWRVTNITLPYTEKYDSRYGETGIDYDEFKEYLVAIYQLSMRENYNYFAKISTYFTMFDEASTPAQISMANNILANCYEIQEDLADQWRADANDAAVKDEVISSMLNMVQLFVSYYQSSFTTGGTYCPILGQYNTEESRNKYQHIYEYAEGTENYHTQNTEKWWYNAGATKNPYASYNMDTELYSPRIYSWMQYAYDVTGNLYWSTTFYVKKLYSGNFYETLQDYYSDPLRFPPYNGDGFLLYPGAPYGIDGPVGSIRLTAVRDGLEEYDLLYDLESYYLGLQSEEGIAADFDGVMSSVYNTLFDGTKVAASNESFANARASLAQMLVAAEKTGALVISAEEKTGAVTFEIYVPDGVTLEGGTLLEETENGSIYTVTVKLDQDENSLACTLTKDGKSYALSVWLGGKKIVHEADETLKDAFSASGEGSSVSLVSDGVPSYEGSLLKAELAAAESYQRLNLDLTAVSGAENSKLEIWLYNPGDACSVTVKIGNNKNIFTEHGTLTLNAGWNTVSVDLASVNLAANESLKTLRLEFGEPSLSKTFYISNITIGG</sequence>
<proteinExistence type="predicted"/>
<comment type="caution">
    <text evidence="3">The sequence shown here is derived from an EMBL/GenBank/DDBJ whole genome shotgun (WGS) entry which is preliminary data.</text>
</comment>
<keyword evidence="1" id="KW-0732">Signal</keyword>
<evidence type="ECO:0000259" key="2">
    <source>
        <dbReference type="Pfam" id="PF22680"/>
    </source>
</evidence>
<evidence type="ECO:0000256" key="1">
    <source>
        <dbReference type="SAM" id="SignalP"/>
    </source>
</evidence>
<organism evidence="3 4">
    <name type="scientific">Candidatus Borkfalkia faecipullorum</name>
    <dbReference type="NCBI Taxonomy" id="2838510"/>
    <lineage>
        <taxon>Bacteria</taxon>
        <taxon>Bacillati</taxon>
        <taxon>Bacillota</taxon>
        <taxon>Clostridia</taxon>
        <taxon>Christensenellales</taxon>
        <taxon>Christensenellaceae</taxon>
        <taxon>Candidatus Borkfalkia</taxon>
    </lineage>
</organism>
<evidence type="ECO:0000313" key="3">
    <source>
        <dbReference type="EMBL" id="HIX08257.1"/>
    </source>
</evidence>